<protein>
    <submittedName>
        <fullName evidence="2">Uncharacterized protein</fullName>
    </submittedName>
</protein>
<feature type="compositionally biased region" description="Basic and acidic residues" evidence="1">
    <location>
        <begin position="27"/>
        <end position="49"/>
    </location>
</feature>
<evidence type="ECO:0000313" key="4">
    <source>
        <dbReference type="Proteomes" id="UP000441208"/>
    </source>
</evidence>
<comment type="caution">
    <text evidence="2">The sequence shown here is derived from an EMBL/GenBank/DDBJ whole genome shotgun (WGS) entry which is preliminary data.</text>
</comment>
<proteinExistence type="predicted"/>
<gene>
    <name evidence="3" type="ORF">PF004_g8727</name>
    <name evidence="2" type="ORF">PF007_g10066</name>
</gene>
<dbReference type="Proteomes" id="UP000476176">
    <property type="component" value="Unassembled WGS sequence"/>
</dbReference>
<accession>A0A6A3SEA0</accession>
<sequence length="73" mass="8107">MKPADGEQKRELMPAAPSGGQISCKSQSEKERGHGAMRGERSRLIEKARGRNLGIRVLQKAPSWKQPHTRTPC</sequence>
<evidence type="ECO:0000313" key="2">
    <source>
        <dbReference type="EMBL" id="KAE9115301.1"/>
    </source>
</evidence>
<evidence type="ECO:0000313" key="3">
    <source>
        <dbReference type="EMBL" id="KAE9236828.1"/>
    </source>
</evidence>
<reference evidence="2 4" key="1">
    <citation type="submission" date="2018-08" db="EMBL/GenBank/DDBJ databases">
        <title>Genomic investigation of the strawberry pathogen Phytophthora fragariae indicates pathogenicity is determined by transcriptional variation in three key races.</title>
        <authorList>
            <person name="Adams T.M."/>
            <person name="Armitage A.D."/>
            <person name="Sobczyk M.K."/>
            <person name="Bates H.J."/>
            <person name="Dunwell J.M."/>
            <person name="Nellist C.F."/>
            <person name="Harrison R.J."/>
        </authorList>
    </citation>
    <scope>NUCLEOTIDE SEQUENCE [LARGE SCALE GENOMIC DNA]</scope>
    <source>
        <strain evidence="3 5">BC-23</strain>
        <strain evidence="2 4">NOV-71</strain>
    </source>
</reference>
<evidence type="ECO:0000256" key="1">
    <source>
        <dbReference type="SAM" id="MobiDB-lite"/>
    </source>
</evidence>
<evidence type="ECO:0000313" key="5">
    <source>
        <dbReference type="Proteomes" id="UP000476176"/>
    </source>
</evidence>
<name>A0A6A3SEA0_9STRA</name>
<organism evidence="2 4">
    <name type="scientific">Phytophthora fragariae</name>
    <dbReference type="NCBI Taxonomy" id="53985"/>
    <lineage>
        <taxon>Eukaryota</taxon>
        <taxon>Sar</taxon>
        <taxon>Stramenopiles</taxon>
        <taxon>Oomycota</taxon>
        <taxon>Peronosporomycetes</taxon>
        <taxon>Peronosporales</taxon>
        <taxon>Peronosporaceae</taxon>
        <taxon>Phytophthora</taxon>
    </lineage>
</organism>
<feature type="compositionally biased region" description="Basic and acidic residues" evidence="1">
    <location>
        <begin position="1"/>
        <end position="12"/>
    </location>
</feature>
<dbReference type="AlphaFoldDB" id="A0A6A3SEA0"/>
<feature type="region of interest" description="Disordered" evidence="1">
    <location>
        <begin position="1"/>
        <end position="73"/>
    </location>
</feature>
<dbReference type="Proteomes" id="UP000441208">
    <property type="component" value="Unassembled WGS sequence"/>
</dbReference>
<dbReference type="EMBL" id="QXFZ01000466">
    <property type="protein sequence ID" value="KAE9115301.1"/>
    <property type="molecule type" value="Genomic_DNA"/>
</dbReference>
<dbReference type="EMBL" id="QXGC01000413">
    <property type="protein sequence ID" value="KAE9236828.1"/>
    <property type="molecule type" value="Genomic_DNA"/>
</dbReference>